<proteinExistence type="predicted"/>
<keyword evidence="3" id="KW-1185">Reference proteome</keyword>
<reference evidence="2" key="1">
    <citation type="journal article" date="2021" name="Sci. Rep.">
        <title>Diploid genomic architecture of Nitzschia inconspicua, an elite biomass production diatom.</title>
        <authorList>
            <person name="Oliver A."/>
            <person name="Podell S."/>
            <person name="Pinowska A."/>
            <person name="Traller J.C."/>
            <person name="Smith S.R."/>
            <person name="McClure R."/>
            <person name="Beliaev A."/>
            <person name="Bohutskyi P."/>
            <person name="Hill E.A."/>
            <person name="Rabines A."/>
            <person name="Zheng H."/>
            <person name="Allen L.Z."/>
            <person name="Kuo A."/>
            <person name="Grigoriev I.V."/>
            <person name="Allen A.E."/>
            <person name="Hazlebeck D."/>
            <person name="Allen E.E."/>
        </authorList>
    </citation>
    <scope>NUCLEOTIDE SEQUENCE</scope>
    <source>
        <strain evidence="2">Hildebrandi</strain>
    </source>
</reference>
<reference evidence="2" key="2">
    <citation type="submission" date="2021-04" db="EMBL/GenBank/DDBJ databases">
        <authorList>
            <person name="Podell S."/>
        </authorList>
    </citation>
    <scope>NUCLEOTIDE SEQUENCE</scope>
    <source>
        <strain evidence="2">Hildebrandi</strain>
    </source>
</reference>
<dbReference type="EMBL" id="JAGRRH010000024">
    <property type="protein sequence ID" value="KAG7343308.1"/>
    <property type="molecule type" value="Genomic_DNA"/>
</dbReference>
<evidence type="ECO:0000313" key="2">
    <source>
        <dbReference type="EMBL" id="KAG7343308.1"/>
    </source>
</evidence>
<sequence length="219" mass="24349">MNEPKNRNSNGVGEGPPPHARPLTVSSKLVTLLVAACGTCALFIRLGTGSSSSYTTHADRVDEKESHNLTNSTRIVDLYAIDPPTAEQLEFNYTRRVRHEGYSCRNERPGSSSTEIFYEASEEVPKDLKCVPLIWFSKDLNCDMKNFSDNLCLHGDVNWALTRLKLDGTQSCLDASNAMILKYCGETEDLRAQCYKRTRKLGISHHTRGGYSLSSLKVG</sequence>
<organism evidence="2 3">
    <name type="scientific">Nitzschia inconspicua</name>
    <dbReference type="NCBI Taxonomy" id="303405"/>
    <lineage>
        <taxon>Eukaryota</taxon>
        <taxon>Sar</taxon>
        <taxon>Stramenopiles</taxon>
        <taxon>Ochrophyta</taxon>
        <taxon>Bacillariophyta</taxon>
        <taxon>Bacillariophyceae</taxon>
        <taxon>Bacillariophycidae</taxon>
        <taxon>Bacillariales</taxon>
        <taxon>Bacillariaceae</taxon>
        <taxon>Nitzschia</taxon>
    </lineage>
</organism>
<comment type="caution">
    <text evidence="2">The sequence shown here is derived from an EMBL/GenBank/DDBJ whole genome shotgun (WGS) entry which is preliminary data.</text>
</comment>
<gene>
    <name evidence="2" type="ORF">IV203_021253</name>
</gene>
<accession>A0A9K3KI78</accession>
<feature type="region of interest" description="Disordered" evidence="1">
    <location>
        <begin position="1"/>
        <end position="20"/>
    </location>
</feature>
<dbReference type="AlphaFoldDB" id="A0A9K3KI78"/>
<protein>
    <submittedName>
        <fullName evidence="2">Uncharacterized protein</fullName>
    </submittedName>
</protein>
<evidence type="ECO:0000256" key="1">
    <source>
        <dbReference type="SAM" id="MobiDB-lite"/>
    </source>
</evidence>
<dbReference type="Proteomes" id="UP000693970">
    <property type="component" value="Unassembled WGS sequence"/>
</dbReference>
<evidence type="ECO:0000313" key="3">
    <source>
        <dbReference type="Proteomes" id="UP000693970"/>
    </source>
</evidence>
<name>A0A9K3KI78_9STRA</name>